<dbReference type="RefSeq" id="WP_156089662.1">
    <property type="nucleotide sequence ID" value="NZ_CP073767.1"/>
</dbReference>
<keyword evidence="1" id="KW-0472">Membrane</keyword>
<evidence type="ECO:0000313" key="2">
    <source>
        <dbReference type="EMBL" id="UWZ58695.1"/>
    </source>
</evidence>
<keyword evidence="1" id="KW-1133">Transmembrane helix</keyword>
<feature type="transmembrane region" description="Helical" evidence="1">
    <location>
        <begin position="88"/>
        <end position="106"/>
    </location>
</feature>
<dbReference type="Proteomes" id="UP001058003">
    <property type="component" value="Chromosome"/>
</dbReference>
<feature type="transmembrane region" description="Helical" evidence="1">
    <location>
        <begin position="15"/>
        <end position="35"/>
    </location>
</feature>
<reference evidence="2" key="1">
    <citation type="submission" date="2021-04" db="EMBL/GenBank/DDBJ databases">
        <title>Dactylosporangium aurantiacum NRRL B-8018 full assembly.</title>
        <authorList>
            <person name="Hartkoorn R.C."/>
            <person name="Beaudoing E."/>
            <person name="Hot D."/>
        </authorList>
    </citation>
    <scope>NUCLEOTIDE SEQUENCE</scope>
    <source>
        <strain evidence="2">NRRL B-8018</strain>
    </source>
</reference>
<organism evidence="2 3">
    <name type="scientific">Dactylosporangium aurantiacum</name>
    <dbReference type="NCBI Taxonomy" id="35754"/>
    <lineage>
        <taxon>Bacteria</taxon>
        <taxon>Bacillati</taxon>
        <taxon>Actinomycetota</taxon>
        <taxon>Actinomycetes</taxon>
        <taxon>Micromonosporales</taxon>
        <taxon>Micromonosporaceae</taxon>
        <taxon>Dactylosporangium</taxon>
    </lineage>
</organism>
<protein>
    <submittedName>
        <fullName evidence="2">Uncharacterized protein</fullName>
    </submittedName>
</protein>
<evidence type="ECO:0000313" key="3">
    <source>
        <dbReference type="Proteomes" id="UP001058003"/>
    </source>
</evidence>
<dbReference type="AlphaFoldDB" id="A0A9Q9ISQ2"/>
<evidence type="ECO:0000256" key="1">
    <source>
        <dbReference type="SAM" id="Phobius"/>
    </source>
</evidence>
<feature type="transmembrane region" description="Helical" evidence="1">
    <location>
        <begin position="55"/>
        <end position="76"/>
    </location>
</feature>
<feature type="transmembrane region" description="Helical" evidence="1">
    <location>
        <begin position="126"/>
        <end position="149"/>
    </location>
</feature>
<gene>
    <name evidence="2" type="ORF">Daura_22525</name>
</gene>
<keyword evidence="3" id="KW-1185">Reference proteome</keyword>
<proteinExistence type="predicted"/>
<keyword evidence="1" id="KW-0812">Transmembrane</keyword>
<dbReference type="EMBL" id="CP073767">
    <property type="protein sequence ID" value="UWZ58695.1"/>
    <property type="molecule type" value="Genomic_DNA"/>
</dbReference>
<feature type="transmembrane region" description="Helical" evidence="1">
    <location>
        <begin position="170"/>
        <end position="194"/>
    </location>
</feature>
<accession>A0A9Q9ISQ2</accession>
<sequence>MTRVRSSRQRRRWTWRWFAVLGFLFAFTVIGIAVLRPLFRSLVIASVCELSCRPASMAAFGWATWGSLPTLCVLLLTRPPTGRLARRVIQSGTAVAVILGLIFYPADSDWQYDQLLDGDRQMRAFAVGAFAALCAMLVTVGSVFVAMVVGERMTARRRRQRASARAVSTGDLAVALIGTAVLSELAALAIALSLA</sequence>
<dbReference type="KEGG" id="daur:Daura_22525"/>
<name>A0A9Q9ISQ2_9ACTN</name>